<name>A0A5E6ZJQ6_PSEFL</name>
<keyword evidence="1" id="KW-1133">Transmembrane helix</keyword>
<feature type="transmembrane region" description="Helical" evidence="1">
    <location>
        <begin position="133"/>
        <end position="152"/>
    </location>
</feature>
<keyword evidence="1" id="KW-0472">Membrane</keyword>
<dbReference type="NCBIfam" id="TIGR04370">
    <property type="entry name" value="glyco_rpt_poly"/>
    <property type="match status" value="1"/>
</dbReference>
<feature type="transmembrane region" description="Helical" evidence="1">
    <location>
        <begin position="285"/>
        <end position="306"/>
    </location>
</feature>
<feature type="transmembrane region" description="Helical" evidence="1">
    <location>
        <begin position="318"/>
        <end position="336"/>
    </location>
</feature>
<keyword evidence="1" id="KW-0812">Transmembrane</keyword>
<proteinExistence type="predicted"/>
<feature type="transmembrane region" description="Helical" evidence="1">
    <location>
        <begin position="342"/>
        <end position="359"/>
    </location>
</feature>
<dbReference type="AlphaFoldDB" id="A0A5E6ZJQ6"/>
<protein>
    <recommendedName>
        <fullName evidence="4">Oligosaccharide repeat unit polymerase</fullName>
    </recommendedName>
</protein>
<evidence type="ECO:0000313" key="3">
    <source>
        <dbReference type="Proteomes" id="UP000337909"/>
    </source>
</evidence>
<feature type="transmembrane region" description="Helical" evidence="1">
    <location>
        <begin position="81"/>
        <end position="101"/>
    </location>
</feature>
<feature type="transmembrane region" description="Helical" evidence="1">
    <location>
        <begin position="164"/>
        <end position="186"/>
    </location>
</feature>
<feature type="transmembrane region" description="Helical" evidence="1">
    <location>
        <begin position="229"/>
        <end position="249"/>
    </location>
</feature>
<evidence type="ECO:0000313" key="2">
    <source>
        <dbReference type="EMBL" id="VVN65084.1"/>
    </source>
</evidence>
<dbReference type="Proteomes" id="UP000337909">
    <property type="component" value="Unassembled WGS sequence"/>
</dbReference>
<accession>A0A5E6ZJQ6</accession>
<organism evidence="2 3">
    <name type="scientific">Pseudomonas fluorescens</name>
    <dbReference type="NCBI Taxonomy" id="294"/>
    <lineage>
        <taxon>Bacteria</taxon>
        <taxon>Pseudomonadati</taxon>
        <taxon>Pseudomonadota</taxon>
        <taxon>Gammaproteobacteria</taxon>
        <taxon>Pseudomonadales</taxon>
        <taxon>Pseudomonadaceae</taxon>
        <taxon>Pseudomonas</taxon>
    </lineage>
</organism>
<feature type="transmembrane region" description="Helical" evidence="1">
    <location>
        <begin position="198"/>
        <end position="217"/>
    </location>
</feature>
<evidence type="ECO:0008006" key="4">
    <source>
        <dbReference type="Google" id="ProtNLM"/>
    </source>
</evidence>
<sequence length="370" mass="41475">MFFPWGFAIAANKLKLKESPTLYSGKLFSLTFYCMQTSVVACILANLSIQGFSPADFFSDLLGTANKYLVARYDGKITPNIYAQLGVALNYTGVCIGGMIVGNRKNIFRKLIVFAMSFIPSALHMLIYADKGTLFLCAALFYGGVIIARTHAGDTDLTNKKTNRIALVSVLVLFPILLASFMARGIGDGTTSQTIERLQYYMSSYAFGHLYAFSDWFSSITSGESRSIFYNSSGYTYGLYTFMAIFKFFGDTTYIPDGYYEEYYNFNDLIQTNIYTMYRGLIQDFSFVGALVYMACSGILFNLAYYRLLTSKKPVFSAALYICMIGYIYSTFLISIMTWNSIFAVFVVLSLIFMANCIFNELGKRSSIAT</sequence>
<feature type="transmembrane region" description="Helical" evidence="1">
    <location>
        <begin position="108"/>
        <end position="127"/>
    </location>
</feature>
<gene>
    <name evidence="2" type="ORF">PS691_00043</name>
</gene>
<evidence type="ECO:0000256" key="1">
    <source>
        <dbReference type="SAM" id="Phobius"/>
    </source>
</evidence>
<dbReference type="EMBL" id="CABVHQ010000001">
    <property type="protein sequence ID" value="VVN65084.1"/>
    <property type="molecule type" value="Genomic_DNA"/>
</dbReference>
<reference evidence="2 3" key="1">
    <citation type="submission" date="2019-09" db="EMBL/GenBank/DDBJ databases">
        <authorList>
            <person name="Chandra G."/>
            <person name="Truman W A."/>
        </authorList>
    </citation>
    <scope>NUCLEOTIDE SEQUENCE [LARGE SCALE GENOMIC DNA]</scope>
    <source>
        <strain evidence="2">PS691</strain>
    </source>
</reference>
<feature type="transmembrane region" description="Helical" evidence="1">
    <location>
        <begin position="27"/>
        <end position="49"/>
    </location>
</feature>